<dbReference type="GO" id="GO:0015562">
    <property type="term" value="F:efflux transmembrane transporter activity"/>
    <property type="evidence" value="ECO:0007669"/>
    <property type="project" value="InterPro"/>
</dbReference>
<dbReference type="Pfam" id="PF02321">
    <property type="entry name" value="OEP"/>
    <property type="match status" value="2"/>
</dbReference>
<keyword evidence="5" id="KW-0812">Transmembrane</keyword>
<evidence type="ECO:0000256" key="2">
    <source>
        <dbReference type="ARBA" id="ARBA00007613"/>
    </source>
</evidence>
<dbReference type="AlphaFoldDB" id="A0A2N7TH74"/>
<keyword evidence="6" id="KW-0472">Membrane</keyword>
<evidence type="ECO:0000313" key="8">
    <source>
        <dbReference type="EMBL" id="PMR67545.1"/>
    </source>
</evidence>
<dbReference type="RefSeq" id="WP_102629561.1">
    <property type="nucleotide sequence ID" value="NZ_PDOH01000056.1"/>
</dbReference>
<evidence type="ECO:0000256" key="5">
    <source>
        <dbReference type="ARBA" id="ARBA00022692"/>
    </source>
</evidence>
<evidence type="ECO:0000256" key="4">
    <source>
        <dbReference type="ARBA" id="ARBA00022452"/>
    </source>
</evidence>
<dbReference type="InterPro" id="IPR051906">
    <property type="entry name" value="TolC-like"/>
</dbReference>
<keyword evidence="3" id="KW-0813">Transport</keyword>
<keyword evidence="4" id="KW-1134">Transmembrane beta strand</keyword>
<name>A0A2N7TH74_9GAMM</name>
<proteinExistence type="inferred from homology"/>
<dbReference type="Proteomes" id="UP000235346">
    <property type="component" value="Unassembled WGS sequence"/>
</dbReference>
<protein>
    <recommendedName>
        <fullName evidence="10">TolC family protein</fullName>
    </recommendedName>
</protein>
<evidence type="ECO:0000256" key="6">
    <source>
        <dbReference type="ARBA" id="ARBA00023136"/>
    </source>
</evidence>
<dbReference type="PANTHER" id="PTHR30026">
    <property type="entry name" value="OUTER MEMBRANE PROTEIN TOLC"/>
    <property type="match status" value="1"/>
</dbReference>
<dbReference type="Gene3D" id="1.20.1600.10">
    <property type="entry name" value="Outer membrane efflux proteins (OEP)"/>
    <property type="match status" value="1"/>
</dbReference>
<dbReference type="GO" id="GO:1990281">
    <property type="term" value="C:efflux pump complex"/>
    <property type="evidence" value="ECO:0007669"/>
    <property type="project" value="TreeGrafter"/>
</dbReference>
<evidence type="ECO:0000256" key="1">
    <source>
        <dbReference type="ARBA" id="ARBA00004442"/>
    </source>
</evidence>
<dbReference type="GO" id="GO:0009279">
    <property type="term" value="C:cell outer membrane"/>
    <property type="evidence" value="ECO:0007669"/>
    <property type="project" value="UniProtKB-SubCell"/>
</dbReference>
<dbReference type="OrthoDB" id="9814637at2"/>
<organism evidence="8 9">
    <name type="scientific">Halomonas heilongjiangensis</name>
    <dbReference type="NCBI Taxonomy" id="1387883"/>
    <lineage>
        <taxon>Bacteria</taxon>
        <taxon>Pseudomonadati</taxon>
        <taxon>Pseudomonadota</taxon>
        <taxon>Gammaproteobacteria</taxon>
        <taxon>Oceanospirillales</taxon>
        <taxon>Halomonadaceae</taxon>
        <taxon>Halomonas</taxon>
    </lineage>
</organism>
<comment type="caution">
    <text evidence="8">The sequence shown here is derived from an EMBL/GenBank/DDBJ whole genome shotgun (WGS) entry which is preliminary data.</text>
</comment>
<keyword evidence="9" id="KW-1185">Reference proteome</keyword>
<evidence type="ECO:0000313" key="9">
    <source>
        <dbReference type="Proteomes" id="UP000235346"/>
    </source>
</evidence>
<accession>A0A2N7TH74</accession>
<dbReference type="InterPro" id="IPR003423">
    <property type="entry name" value="OMP_efflux"/>
</dbReference>
<evidence type="ECO:0008006" key="10">
    <source>
        <dbReference type="Google" id="ProtNLM"/>
    </source>
</evidence>
<dbReference type="PANTHER" id="PTHR30026:SF22">
    <property type="entry name" value="OUTER MEMBRANE EFFLUX PROTEIN"/>
    <property type="match status" value="1"/>
</dbReference>
<keyword evidence="7" id="KW-0998">Cell outer membrane</keyword>
<sequence length="425" mass="47487">MGLLTSPLLSSPVWALSLDEAVQQGLSIHPAVSAAEARVAEVGTQVEIARDGYWPTLQALAGPENSLWGEFGYDITASQMLYDWGRVRSRVESASAVERQHLEALKVTSDEAALDIIEVYLDVLAAEARLSVVASHIERLEALAELSRDRSLVGYVDRGEADRAELELARALEQRSLERGALSEARAQFRELVDRSPGGLQWPTPIPLIERLRETTALEAAVAEAPLFRQAREEVLAARAEEAESRAALRPQLNLEGSVLRREIGGRMEEDAVVALRLRMDAFQGLSNFRRVESARQRIEAAQWTQRATRRDLRRQLFTLLELAEMLEWRLEAVEAQHTSAVEVADAYQEQFEVGLRELNDLLVIQRDRFEAERQRVDLVSEQTRIPYRAAAQLGRLDALLDADHGQGVEREVPYGNGTGTGELR</sequence>
<reference evidence="8 9" key="1">
    <citation type="submission" date="2018-01" db="EMBL/GenBank/DDBJ databases">
        <title>Halomonas endophytica sp. nov., isolated from storage liquid in the stems of Populus euphratica.</title>
        <authorList>
            <person name="Chen C."/>
        </authorList>
    </citation>
    <scope>NUCLEOTIDE SEQUENCE [LARGE SCALE GENOMIC DNA]</scope>
    <source>
        <strain evidence="8 9">DSM 26881</strain>
    </source>
</reference>
<comment type="subcellular location">
    <subcellularLocation>
        <location evidence="1">Cell outer membrane</location>
    </subcellularLocation>
</comment>
<comment type="similarity">
    <text evidence="2">Belongs to the outer membrane factor (OMF) (TC 1.B.17) family.</text>
</comment>
<dbReference type="EMBL" id="PNRE01000090">
    <property type="protein sequence ID" value="PMR67545.1"/>
    <property type="molecule type" value="Genomic_DNA"/>
</dbReference>
<dbReference type="SUPFAM" id="SSF56954">
    <property type="entry name" value="Outer membrane efflux proteins (OEP)"/>
    <property type="match status" value="1"/>
</dbReference>
<evidence type="ECO:0000256" key="7">
    <source>
        <dbReference type="ARBA" id="ARBA00023237"/>
    </source>
</evidence>
<evidence type="ECO:0000256" key="3">
    <source>
        <dbReference type="ARBA" id="ARBA00022448"/>
    </source>
</evidence>
<gene>
    <name evidence="8" type="ORF">C1H66_19650</name>
</gene>
<dbReference type="GO" id="GO:0015288">
    <property type="term" value="F:porin activity"/>
    <property type="evidence" value="ECO:0007669"/>
    <property type="project" value="TreeGrafter"/>
</dbReference>